<evidence type="ECO:0000313" key="2">
    <source>
        <dbReference type="EMBL" id="MDQ0456395.1"/>
    </source>
</evidence>
<protein>
    <submittedName>
        <fullName evidence="2">Uncharacterized protein</fullName>
    </submittedName>
</protein>
<dbReference type="RefSeq" id="WP_307158592.1">
    <property type="nucleotide sequence ID" value="NZ_JAUSWH010000008.1"/>
</dbReference>
<dbReference type="EMBL" id="JAUSWH010000008">
    <property type="protein sequence ID" value="MDQ0456395.1"/>
    <property type="molecule type" value="Genomic_DNA"/>
</dbReference>
<proteinExistence type="predicted"/>
<dbReference type="Proteomes" id="UP001235269">
    <property type="component" value="Unassembled WGS sequence"/>
</dbReference>
<comment type="caution">
    <text evidence="2">The sequence shown here is derived from an EMBL/GenBank/DDBJ whole genome shotgun (WGS) entry which is preliminary data.</text>
</comment>
<sequence length="44" mass="4590">MEGTTVPDAAETADVILPGRGLTKAEGMDLNSPNEVERGSTVIF</sequence>
<reference evidence="2 3" key="1">
    <citation type="submission" date="2023-07" db="EMBL/GenBank/DDBJ databases">
        <title>Genomic Encyclopedia of Type Strains, Phase IV (KMG-IV): sequencing the most valuable type-strain genomes for metagenomic binning, comparative biology and taxonomic classification.</title>
        <authorList>
            <person name="Goeker M."/>
        </authorList>
    </citation>
    <scope>NUCLEOTIDE SEQUENCE [LARGE SCALE GENOMIC DNA]</scope>
    <source>
        <strain evidence="2 3">DSM 100301</strain>
    </source>
</reference>
<accession>A0ABU0IG46</accession>
<organism evidence="2 3">
    <name type="scientific">Rhizobium paknamense</name>
    <dbReference type="NCBI Taxonomy" id="1206817"/>
    <lineage>
        <taxon>Bacteria</taxon>
        <taxon>Pseudomonadati</taxon>
        <taxon>Pseudomonadota</taxon>
        <taxon>Alphaproteobacteria</taxon>
        <taxon>Hyphomicrobiales</taxon>
        <taxon>Rhizobiaceae</taxon>
        <taxon>Rhizobium/Agrobacterium group</taxon>
        <taxon>Rhizobium</taxon>
    </lineage>
</organism>
<evidence type="ECO:0000256" key="1">
    <source>
        <dbReference type="SAM" id="MobiDB-lite"/>
    </source>
</evidence>
<keyword evidence="3" id="KW-1185">Reference proteome</keyword>
<name>A0ABU0IG46_9HYPH</name>
<gene>
    <name evidence="2" type="ORF">QO005_002736</name>
</gene>
<evidence type="ECO:0000313" key="3">
    <source>
        <dbReference type="Proteomes" id="UP001235269"/>
    </source>
</evidence>
<feature type="region of interest" description="Disordered" evidence="1">
    <location>
        <begin position="24"/>
        <end position="44"/>
    </location>
</feature>